<protein>
    <submittedName>
        <fullName evidence="2">Uncharacterized protein</fullName>
    </submittedName>
</protein>
<reference evidence="2" key="1">
    <citation type="submission" date="2015-07" db="EMBL/GenBank/DDBJ databases">
        <title>MeaNS - Measles Nucleotide Surveillance Program.</title>
        <authorList>
            <person name="Tran T."/>
            <person name="Druce J."/>
        </authorList>
    </citation>
    <scope>NUCLEOTIDE SEQUENCE</scope>
    <source>
        <strain evidence="2">UCB-OBI-ISO-001</strain>
        <tissue evidence="2">Gonad</tissue>
    </source>
</reference>
<gene>
    <name evidence="2" type="ORF">OCBIM_22021331mg</name>
</gene>
<organism evidence="2">
    <name type="scientific">Octopus bimaculoides</name>
    <name type="common">California two-spotted octopus</name>
    <dbReference type="NCBI Taxonomy" id="37653"/>
    <lineage>
        <taxon>Eukaryota</taxon>
        <taxon>Metazoa</taxon>
        <taxon>Spiralia</taxon>
        <taxon>Lophotrochozoa</taxon>
        <taxon>Mollusca</taxon>
        <taxon>Cephalopoda</taxon>
        <taxon>Coleoidea</taxon>
        <taxon>Octopodiformes</taxon>
        <taxon>Octopoda</taxon>
        <taxon>Incirrata</taxon>
        <taxon>Octopodidae</taxon>
        <taxon>Octopus</taxon>
    </lineage>
</organism>
<dbReference type="EMBL" id="KQ419031">
    <property type="protein sequence ID" value="KOF84800.1"/>
    <property type="molecule type" value="Genomic_DNA"/>
</dbReference>
<keyword evidence="1" id="KW-0472">Membrane</keyword>
<keyword evidence="1" id="KW-1133">Transmembrane helix</keyword>
<accession>A0A0L8H7R0</accession>
<keyword evidence="1" id="KW-0812">Transmembrane</keyword>
<feature type="transmembrane region" description="Helical" evidence="1">
    <location>
        <begin position="12"/>
        <end position="35"/>
    </location>
</feature>
<proteinExistence type="predicted"/>
<sequence>MFRSIRIEIAVKVRLVVFLSSTIIAIVQLSLYLFFLSLSEEVTQCPRTSNLFGSCPQSRQLSPTITGENTSEHGRLQDYGPHEVERAPHATSDNRCVVCLEKHNRVRQQNPCVTYKDLPKTSKTVYWCNYCKVFLCVGVPQQYCWQDWHAKVQFWR</sequence>
<evidence type="ECO:0000313" key="2">
    <source>
        <dbReference type="EMBL" id="KOF84800.1"/>
    </source>
</evidence>
<evidence type="ECO:0000256" key="1">
    <source>
        <dbReference type="SAM" id="Phobius"/>
    </source>
</evidence>
<dbReference type="AlphaFoldDB" id="A0A0L8H7R0"/>
<name>A0A0L8H7R0_OCTBM</name>